<evidence type="ECO:0000256" key="1">
    <source>
        <dbReference type="SAM" id="MobiDB-lite"/>
    </source>
</evidence>
<protein>
    <recommendedName>
        <fullName evidence="4">Heterokaryon incompatibility domain-containing protein</fullName>
    </recommendedName>
</protein>
<proteinExistence type="predicted"/>
<feature type="region of interest" description="Disordered" evidence="1">
    <location>
        <begin position="761"/>
        <end position="780"/>
    </location>
</feature>
<evidence type="ECO:0000313" key="2">
    <source>
        <dbReference type="EMBL" id="KAK3324453.1"/>
    </source>
</evidence>
<name>A0AAE0MAE7_9PEZI</name>
<dbReference type="PANTHER" id="PTHR39596">
    <property type="match status" value="1"/>
</dbReference>
<reference evidence="2" key="2">
    <citation type="submission" date="2023-06" db="EMBL/GenBank/DDBJ databases">
        <authorList>
            <consortium name="Lawrence Berkeley National Laboratory"/>
            <person name="Haridas S."/>
            <person name="Hensen N."/>
            <person name="Bonometti L."/>
            <person name="Westerberg I."/>
            <person name="Brannstrom I.O."/>
            <person name="Guillou S."/>
            <person name="Cros-Aarteil S."/>
            <person name="Calhoun S."/>
            <person name="Kuo A."/>
            <person name="Mondo S."/>
            <person name="Pangilinan J."/>
            <person name="Riley R."/>
            <person name="Labutti K."/>
            <person name="Andreopoulos B."/>
            <person name="Lipzen A."/>
            <person name="Chen C."/>
            <person name="Yanf M."/>
            <person name="Daum C."/>
            <person name="Ng V."/>
            <person name="Clum A."/>
            <person name="Steindorff A."/>
            <person name="Ohm R."/>
            <person name="Martin F."/>
            <person name="Silar P."/>
            <person name="Natvig D."/>
            <person name="Lalanne C."/>
            <person name="Gautier V."/>
            <person name="Ament-Velasquez S.L."/>
            <person name="Kruys A."/>
            <person name="Hutchinson M.I."/>
            <person name="Powell A.J."/>
            <person name="Barry K."/>
            <person name="Miller A.N."/>
            <person name="Grigoriev I.V."/>
            <person name="Debuchy R."/>
            <person name="Gladieux P."/>
            <person name="Thoren M.H."/>
            <person name="Johannesson H."/>
        </authorList>
    </citation>
    <scope>NUCLEOTIDE SEQUENCE</scope>
    <source>
        <strain evidence="2">SMH4131-1</strain>
    </source>
</reference>
<keyword evidence="3" id="KW-1185">Reference proteome</keyword>
<dbReference type="AlphaFoldDB" id="A0AAE0MAE7"/>
<gene>
    <name evidence="2" type="ORF">B0T19DRAFT_477349</name>
</gene>
<dbReference type="PANTHER" id="PTHR39596:SF3">
    <property type="entry name" value="HETEROKARYON INCOMPATIBILITY DOMAIN-CONTAINING PROTEIN"/>
    <property type="match status" value="1"/>
</dbReference>
<reference evidence="2" key="1">
    <citation type="journal article" date="2023" name="Mol. Phylogenet. Evol.">
        <title>Genome-scale phylogeny and comparative genomics of the fungal order Sordariales.</title>
        <authorList>
            <person name="Hensen N."/>
            <person name="Bonometti L."/>
            <person name="Westerberg I."/>
            <person name="Brannstrom I.O."/>
            <person name="Guillou S."/>
            <person name="Cros-Aarteil S."/>
            <person name="Calhoun S."/>
            <person name="Haridas S."/>
            <person name="Kuo A."/>
            <person name="Mondo S."/>
            <person name="Pangilinan J."/>
            <person name="Riley R."/>
            <person name="LaButti K."/>
            <person name="Andreopoulos B."/>
            <person name="Lipzen A."/>
            <person name="Chen C."/>
            <person name="Yan M."/>
            <person name="Daum C."/>
            <person name="Ng V."/>
            <person name="Clum A."/>
            <person name="Steindorff A."/>
            <person name="Ohm R.A."/>
            <person name="Martin F."/>
            <person name="Silar P."/>
            <person name="Natvig D.O."/>
            <person name="Lalanne C."/>
            <person name="Gautier V."/>
            <person name="Ament-Velasquez S.L."/>
            <person name="Kruys A."/>
            <person name="Hutchinson M.I."/>
            <person name="Powell A.J."/>
            <person name="Barry K."/>
            <person name="Miller A.N."/>
            <person name="Grigoriev I.V."/>
            <person name="Debuchy R."/>
            <person name="Gladieux P."/>
            <person name="Hiltunen Thoren M."/>
            <person name="Johannesson H."/>
        </authorList>
    </citation>
    <scope>NUCLEOTIDE SEQUENCE</scope>
    <source>
        <strain evidence="2">SMH4131-1</strain>
    </source>
</reference>
<comment type="caution">
    <text evidence="2">The sequence shown here is derived from an EMBL/GenBank/DDBJ whole genome shotgun (WGS) entry which is preliminary data.</text>
</comment>
<sequence length="949" mass="107072">MDFLCVPETPSRPLTKTLYPCDPEDRWDGQSFLSFARRKGMQHIVPLDLRPDGDPGDAPFRELLHPTPLAEQHRLYTTWFIFGLLAEFLGVNPDENGLRQLAQVMEPDEAIEELYQTCVATDATDGKRYLTMASLFDGNILGLLVYRVTTTYEGSMQARLNHLSRCLQVTKGMLDYVRIDFDPSLKCAIAALGEFLALSIQASFVEVRKQAPSLTRPQVGFSWKTNMFELGSEIRDKMPAAGWCKSDWSRANAVYRNLQTLHYLSYLDRFVPGRDHGACTEASCQAAQIDNATYKLSHAIPGCECKEFVVDIESIKRILLETDTFPVLIFDPDKTDLVVRKFEPGVEYIAISHVWADGLGNPHANTLHTCEIERLRTLLKPVEDHHAEIHPDEPRPVYHLWIDTLCCPVGRLEPVCNKISLNRMKAVYEKAAHVLVLDLALTGHAAEGLHPATILLRIFATSMWMRRLWTLQEGVLARSLYVQFKDKPIHVKSSIDELAKTIIDFRYWAIHSDILREWNRFEDLRTIVFASDTAKPTAPNSHPTHKLYQAIQAAVDYRSVSVASDEAVCISTLLDRGLKRVLNVELPEENVTEIHPTDRTKDKLPRSWLERDKQRAAERMRIVWEEIAKADDGIPARMVFLVDTPLPQPGWGWAPESLLGYGDSAFNTPYKTLEYVDWPTGLDKSTVPNGVPTGHGLRVDLPGLTLEARPLVAGVPLHAWDGVLSANAKEDFVYFQDAAETGRWFRVQDWHTSVSAGNHPWTARRMTSHGPSDKPDSHPLCTDVDSGKIALIKGEDNSPYRGMQWLMVEVLDDADGSPSLHGDEKGRRVRWLRKVIVSEVPPQDIVVMVTLQRIARQVASGEATREFIRAALQATDTTSEEYAAAREGLRQELKDTMAETWKTDPEFVEAVTRTVGDGMEEYIWTAVPLWSAHLVVSRDVPQGHVWIVD</sequence>
<dbReference type="Proteomes" id="UP001286456">
    <property type="component" value="Unassembled WGS sequence"/>
</dbReference>
<evidence type="ECO:0008006" key="4">
    <source>
        <dbReference type="Google" id="ProtNLM"/>
    </source>
</evidence>
<organism evidence="2 3">
    <name type="scientific">Cercophora scortea</name>
    <dbReference type="NCBI Taxonomy" id="314031"/>
    <lineage>
        <taxon>Eukaryota</taxon>
        <taxon>Fungi</taxon>
        <taxon>Dikarya</taxon>
        <taxon>Ascomycota</taxon>
        <taxon>Pezizomycotina</taxon>
        <taxon>Sordariomycetes</taxon>
        <taxon>Sordariomycetidae</taxon>
        <taxon>Sordariales</taxon>
        <taxon>Lasiosphaeriaceae</taxon>
        <taxon>Cercophora</taxon>
    </lineage>
</organism>
<evidence type="ECO:0000313" key="3">
    <source>
        <dbReference type="Proteomes" id="UP001286456"/>
    </source>
</evidence>
<dbReference type="EMBL" id="JAUEPO010000004">
    <property type="protein sequence ID" value="KAK3324453.1"/>
    <property type="molecule type" value="Genomic_DNA"/>
</dbReference>
<accession>A0AAE0MAE7</accession>